<dbReference type="Pfam" id="PF12785">
    <property type="entry name" value="VESA1_N"/>
    <property type="match status" value="1"/>
</dbReference>
<sequence length="1124" mass="125467">MASGRGKSLTHCPSNLKQAIDWILRVTGKDGGGGDNTSDVAKAVQTLFHDALRSVDSLLDRSHKNGVELNNLRERLEKAVEWVGENASGFATDGPISRFSDDLAIFMGYENSRVSFLEKDEWKLTGAGILPASVAKHRVCNAVLNFVIRFLEGLSKVNEGLYKQHVPKVIEKLRKCVGSGRVPKGFETLVGKIEEQVREIDKKKIKGDGGRTDGKLEGVFTALKSIVTEKFQTEHQKHNVTQETTSVTSFLEVVKGALQSDNNEDFAQYCEKVKELFQKIKSKMPSLKDDPPIERSLHGISNVITGAVASDLDNAIVSIRNRVSPTTYANATLLTALRSGVTFVIDELDSSPYVPYYDSNSATWPQRANDTKTCAKIFLSCVPVIFSNLSYLYWRCSPNGIGDWNTLQLDGGDLSNFMQYRGFNLSFVNNSLRGFDIVDIARNSFSDFSEGMNAAQKTAKQRASKENIAKMNISAGAYISDSKPTYPEFINALRQTSGNLHGQSNRTNCPLATLYYCATSYFRFQQIKNAQEDTKTPSTIREMLYYLAALPFSLSFEELDEYITEYFKKLSGDSDAEYDAELVLRVTDSGSLSYNETISAEHFKYYLTATACIFAPGLLNYLQGSGASSSSEPYLHHLFDNGMNFNYPSSGSELFAMLADYTYALQFQLCFLMQQCESNHSDGCGWRDCKFGKTLYPQDSKNTKVSSHFCSGYKCDNDQDCEHDGNSGSKKCDHDKDGRGKNCGLRDGSPSALQAFLCDQIPTLRHDSGISEHMKAHSPSSICHVPMGFTANDLREDAERGSNLYYALKEVCGTYDKPLRRLCESIICITQRIPMTLSDLFGFVWQLVEGWEKDVVKSVKNAIEELPECAITPFGFDNKISKNLAEALNAMKGPNHVPLKHIADFKSIANCDGWNTCGKYFLPLTHPFGAIFAPSFAATYLSWLLYLTENLHVWFNHFLRDFNALNCKSCKHGCGNRGHSNIHGFPACRCPSAVQCADNLPLLWAYGFTFNSAKSLNSSRSQRKCNQFATQLAKVLENKRDTPLWKLIVSIDRFLNAVRSPFQHTIYTLWLLTFTILIYAFFFRLDLLHLQSHVHLPSSHGIPPVAPLTTGKAPALTTLTYYMP</sequence>
<dbReference type="InterPro" id="IPR024751">
    <property type="entry name" value="VESA1"/>
</dbReference>
<evidence type="ECO:0000313" key="3">
    <source>
        <dbReference type="Proteomes" id="UP001497744"/>
    </source>
</evidence>
<comment type="caution">
    <text evidence="2">The sequence shown here is derived from an EMBL/GenBank/DDBJ whole genome shotgun (WGS) entry which is preliminary data.</text>
</comment>
<reference evidence="2 3" key="1">
    <citation type="submission" date="2021-06" db="EMBL/GenBank/DDBJ databases">
        <title>Genome sequence of Babesia caballi.</title>
        <authorList>
            <person name="Yamagishi J."/>
            <person name="Kidaka T."/>
            <person name="Ochi A."/>
        </authorList>
    </citation>
    <scope>NUCLEOTIDE SEQUENCE [LARGE SCALE GENOMIC DNA]</scope>
    <source>
        <strain evidence="2">USDA-D6B2</strain>
    </source>
</reference>
<proteinExistence type="predicted"/>
<keyword evidence="1" id="KW-0472">Membrane</keyword>
<protein>
    <recommendedName>
        <fullName evidence="4">C3H1-type domain-containing protein</fullName>
    </recommendedName>
</protein>
<dbReference type="AlphaFoldDB" id="A0AAV4LRZ8"/>
<evidence type="ECO:0000256" key="1">
    <source>
        <dbReference type="SAM" id="Phobius"/>
    </source>
</evidence>
<dbReference type="RefSeq" id="XP_067714670.1">
    <property type="nucleotide sequence ID" value="XM_067858569.1"/>
</dbReference>
<name>A0AAV4LRZ8_BABCB</name>
<accession>A0AAV4LRZ8</accession>
<organism evidence="2 3">
    <name type="scientific">Babesia caballi</name>
    <dbReference type="NCBI Taxonomy" id="5871"/>
    <lineage>
        <taxon>Eukaryota</taxon>
        <taxon>Sar</taxon>
        <taxon>Alveolata</taxon>
        <taxon>Apicomplexa</taxon>
        <taxon>Aconoidasida</taxon>
        <taxon>Piroplasmida</taxon>
        <taxon>Babesiidae</taxon>
        <taxon>Babesia</taxon>
    </lineage>
</organism>
<dbReference type="Proteomes" id="UP001497744">
    <property type="component" value="Unassembled WGS sequence"/>
</dbReference>
<keyword evidence="1" id="KW-1133">Transmembrane helix</keyword>
<evidence type="ECO:0000313" key="2">
    <source>
        <dbReference type="EMBL" id="GIX62601.1"/>
    </source>
</evidence>
<evidence type="ECO:0008006" key="4">
    <source>
        <dbReference type="Google" id="ProtNLM"/>
    </source>
</evidence>
<feature type="transmembrane region" description="Helical" evidence="1">
    <location>
        <begin position="1065"/>
        <end position="1083"/>
    </location>
</feature>
<keyword evidence="1" id="KW-0812">Transmembrane</keyword>
<dbReference type="EMBL" id="BPLF01000002">
    <property type="protein sequence ID" value="GIX62601.1"/>
    <property type="molecule type" value="Genomic_DNA"/>
</dbReference>
<keyword evidence="3" id="KW-1185">Reference proteome</keyword>
<dbReference type="GeneID" id="94194082"/>
<gene>
    <name evidence="2" type="ORF">BcabD6B2_20360</name>
</gene>